<accession>A0A9J6F918</accession>
<reference evidence="2" key="2">
    <citation type="submission" date="2021-09" db="EMBL/GenBank/DDBJ databases">
        <authorList>
            <person name="Jia N."/>
            <person name="Wang J."/>
            <person name="Shi W."/>
            <person name="Du L."/>
            <person name="Sun Y."/>
            <person name="Zhan W."/>
            <person name="Jiang J."/>
            <person name="Wang Q."/>
            <person name="Zhang B."/>
            <person name="Ji P."/>
            <person name="Sakyi L.B."/>
            <person name="Cui X."/>
            <person name="Yuan T."/>
            <person name="Jiang B."/>
            <person name="Yang W."/>
            <person name="Lam T.T.-Y."/>
            <person name="Chang Q."/>
            <person name="Ding S."/>
            <person name="Wang X."/>
            <person name="Zhu J."/>
            <person name="Ruan X."/>
            <person name="Zhao L."/>
            <person name="Wei J."/>
            <person name="Que T."/>
            <person name="Du C."/>
            <person name="Cheng J."/>
            <person name="Dai P."/>
            <person name="Han X."/>
            <person name="Huang E."/>
            <person name="Gao Y."/>
            <person name="Liu J."/>
            <person name="Shao H."/>
            <person name="Ye R."/>
            <person name="Li L."/>
            <person name="Wei W."/>
            <person name="Wang X."/>
            <person name="Wang C."/>
            <person name="Huo Q."/>
            <person name="Li W."/>
            <person name="Guo W."/>
            <person name="Chen H."/>
            <person name="Chen S."/>
            <person name="Zhou L."/>
            <person name="Zhou L."/>
            <person name="Ni X."/>
            <person name="Tian J."/>
            <person name="Zhou Y."/>
            <person name="Sheng Y."/>
            <person name="Liu T."/>
            <person name="Pan Y."/>
            <person name="Xia L."/>
            <person name="Li J."/>
            <person name="Zhao F."/>
            <person name="Cao W."/>
        </authorList>
    </citation>
    <scope>NUCLEOTIDE SEQUENCE</scope>
    <source>
        <strain evidence="2">Rmic-2018</strain>
        <tissue evidence="2">Larvae</tissue>
    </source>
</reference>
<dbReference type="EMBL" id="JABSTU010000001">
    <property type="protein sequence ID" value="KAH8042357.1"/>
    <property type="molecule type" value="Genomic_DNA"/>
</dbReference>
<name>A0A9J6F918_RHIMP</name>
<evidence type="ECO:0000313" key="3">
    <source>
        <dbReference type="Proteomes" id="UP000821866"/>
    </source>
</evidence>
<dbReference type="Proteomes" id="UP000821866">
    <property type="component" value="Chromosome 1"/>
</dbReference>
<sequence length="232" mass="25684">MGWSEDFSRCSLSNDDVWWYLHSATSTVRQAHRGWSFKEEGYVKHLNLNLQTSDDELGLVRAACAPSMKSGVYVTMAWFVVATGRIVGAHCDCVAGLSEACQHVAGLLFSAAARAEHAPSCTDVPCKWIVPAEAKKPVARKPLGEIRFQKYFINKPTRGKRKRDYDPCADGPLPSPHAIQSLRDKLATACPDLHALRYMCHDKAKPKPPCNIKKPIEDSDDLWSEAAATEMA</sequence>
<evidence type="ECO:0000313" key="2">
    <source>
        <dbReference type="EMBL" id="KAH8042357.1"/>
    </source>
</evidence>
<feature type="region of interest" description="Disordered" evidence="1">
    <location>
        <begin position="209"/>
        <end position="232"/>
    </location>
</feature>
<evidence type="ECO:0008006" key="4">
    <source>
        <dbReference type="Google" id="ProtNLM"/>
    </source>
</evidence>
<protein>
    <recommendedName>
        <fullName evidence="4">SWIM-type domain-containing protein</fullName>
    </recommendedName>
</protein>
<dbReference type="AlphaFoldDB" id="A0A9J6F918"/>
<proteinExistence type="predicted"/>
<keyword evidence="3" id="KW-1185">Reference proteome</keyword>
<organism evidence="2 3">
    <name type="scientific">Rhipicephalus microplus</name>
    <name type="common">Cattle tick</name>
    <name type="synonym">Boophilus microplus</name>
    <dbReference type="NCBI Taxonomy" id="6941"/>
    <lineage>
        <taxon>Eukaryota</taxon>
        <taxon>Metazoa</taxon>
        <taxon>Ecdysozoa</taxon>
        <taxon>Arthropoda</taxon>
        <taxon>Chelicerata</taxon>
        <taxon>Arachnida</taxon>
        <taxon>Acari</taxon>
        <taxon>Parasitiformes</taxon>
        <taxon>Ixodida</taxon>
        <taxon>Ixodoidea</taxon>
        <taxon>Ixodidae</taxon>
        <taxon>Rhipicephalinae</taxon>
        <taxon>Rhipicephalus</taxon>
        <taxon>Boophilus</taxon>
    </lineage>
</organism>
<dbReference type="PANTHER" id="PTHR47526:SF3">
    <property type="entry name" value="PHD-TYPE DOMAIN-CONTAINING PROTEIN"/>
    <property type="match status" value="1"/>
</dbReference>
<reference evidence="2" key="1">
    <citation type="journal article" date="2020" name="Cell">
        <title>Large-Scale Comparative Analyses of Tick Genomes Elucidate Their Genetic Diversity and Vector Capacities.</title>
        <authorList>
            <consortium name="Tick Genome and Microbiome Consortium (TIGMIC)"/>
            <person name="Jia N."/>
            <person name="Wang J."/>
            <person name="Shi W."/>
            <person name="Du L."/>
            <person name="Sun Y."/>
            <person name="Zhan W."/>
            <person name="Jiang J.F."/>
            <person name="Wang Q."/>
            <person name="Zhang B."/>
            <person name="Ji P."/>
            <person name="Bell-Sakyi L."/>
            <person name="Cui X.M."/>
            <person name="Yuan T.T."/>
            <person name="Jiang B.G."/>
            <person name="Yang W.F."/>
            <person name="Lam T.T."/>
            <person name="Chang Q.C."/>
            <person name="Ding S.J."/>
            <person name="Wang X.J."/>
            <person name="Zhu J.G."/>
            <person name="Ruan X.D."/>
            <person name="Zhao L."/>
            <person name="Wei J.T."/>
            <person name="Ye R.Z."/>
            <person name="Que T.C."/>
            <person name="Du C.H."/>
            <person name="Zhou Y.H."/>
            <person name="Cheng J.X."/>
            <person name="Dai P.F."/>
            <person name="Guo W.B."/>
            <person name="Han X.H."/>
            <person name="Huang E.J."/>
            <person name="Li L.F."/>
            <person name="Wei W."/>
            <person name="Gao Y.C."/>
            <person name="Liu J.Z."/>
            <person name="Shao H.Z."/>
            <person name="Wang X."/>
            <person name="Wang C.C."/>
            <person name="Yang T.C."/>
            <person name="Huo Q.B."/>
            <person name="Li W."/>
            <person name="Chen H.Y."/>
            <person name="Chen S.E."/>
            <person name="Zhou L.G."/>
            <person name="Ni X.B."/>
            <person name="Tian J.H."/>
            <person name="Sheng Y."/>
            <person name="Liu T."/>
            <person name="Pan Y.S."/>
            <person name="Xia L.Y."/>
            <person name="Li J."/>
            <person name="Zhao F."/>
            <person name="Cao W.C."/>
        </authorList>
    </citation>
    <scope>NUCLEOTIDE SEQUENCE</scope>
    <source>
        <strain evidence="2">Rmic-2018</strain>
    </source>
</reference>
<gene>
    <name evidence="2" type="ORF">HPB51_022075</name>
</gene>
<comment type="caution">
    <text evidence="2">The sequence shown here is derived from an EMBL/GenBank/DDBJ whole genome shotgun (WGS) entry which is preliminary data.</text>
</comment>
<dbReference type="PANTHER" id="PTHR47526">
    <property type="entry name" value="ATP-DEPENDENT DNA HELICASE"/>
    <property type="match status" value="1"/>
</dbReference>
<evidence type="ECO:0000256" key="1">
    <source>
        <dbReference type="SAM" id="MobiDB-lite"/>
    </source>
</evidence>